<dbReference type="RefSeq" id="WP_132464420.1">
    <property type="nucleotide sequence ID" value="NZ_SLXP01000011.1"/>
</dbReference>
<evidence type="ECO:0008006" key="4">
    <source>
        <dbReference type="Google" id="ProtNLM"/>
    </source>
</evidence>
<feature type="transmembrane region" description="Helical" evidence="1">
    <location>
        <begin position="355"/>
        <end position="375"/>
    </location>
</feature>
<dbReference type="OrthoDB" id="7828305at2"/>
<dbReference type="Proteomes" id="UP000294835">
    <property type="component" value="Unassembled WGS sequence"/>
</dbReference>
<feature type="transmembrane region" description="Helical" evidence="1">
    <location>
        <begin position="152"/>
        <end position="169"/>
    </location>
</feature>
<evidence type="ECO:0000256" key="1">
    <source>
        <dbReference type="SAM" id="Phobius"/>
    </source>
</evidence>
<feature type="transmembrane region" description="Helical" evidence="1">
    <location>
        <begin position="126"/>
        <end position="146"/>
    </location>
</feature>
<evidence type="ECO:0000313" key="3">
    <source>
        <dbReference type="Proteomes" id="UP000294835"/>
    </source>
</evidence>
<proteinExistence type="predicted"/>
<keyword evidence="3" id="KW-1185">Reference proteome</keyword>
<organism evidence="2 3">
    <name type="scientific">Rhodovulum marinum</name>
    <dbReference type="NCBI Taxonomy" id="320662"/>
    <lineage>
        <taxon>Bacteria</taxon>
        <taxon>Pseudomonadati</taxon>
        <taxon>Pseudomonadota</taxon>
        <taxon>Alphaproteobacteria</taxon>
        <taxon>Rhodobacterales</taxon>
        <taxon>Paracoccaceae</taxon>
        <taxon>Rhodovulum</taxon>
    </lineage>
</organism>
<dbReference type="AlphaFoldDB" id="A0A4R2PWM2"/>
<feature type="transmembrane region" description="Helical" evidence="1">
    <location>
        <begin position="323"/>
        <end position="343"/>
    </location>
</feature>
<name>A0A4R2PWM2_9RHOB</name>
<feature type="transmembrane region" description="Helical" evidence="1">
    <location>
        <begin position="93"/>
        <end position="114"/>
    </location>
</feature>
<gene>
    <name evidence="2" type="ORF">EV662_11148</name>
</gene>
<sequence length="411" mass="43295">MKPAVLFTLVLLGLAAGLAYRLYPIVLGPPVLSEAFMTEDGYLMLTVARNMALGLGMSVSDGTIPTNGVQPLATFLFAIPYLLTGGDKVTSLVGIHLIAATVALGGAFAVRAFARRVLAPLDDAPLWSWMAALLWFLSPLLLYHTMNGLETGLYTVVLLLTLLQFGRVLGKGAGVGPADRLLLGALGGLVFLARNDAVFLVTAIFAIWALHDLVRVRTGFVPMLRRLVPPGLASLAVAAPWLINNQIRFGSIVPISGSAQSLAAEFGQNAGLLPVKMFEYLFPMLPVPGGLEGTSPAIWGGVLVVALVLGLFLVQLLRRGNAVLWAVVGAYLVHGLALAGYYGLYFGAAHFMGRYLAPLAPLLIVAALWAAIELGRVLWPGRPRLVAQVYGGGRTGPLGAAIGAASDARRS</sequence>
<keyword evidence="1" id="KW-0812">Transmembrane</keyword>
<keyword evidence="1" id="KW-0472">Membrane</keyword>
<dbReference type="EMBL" id="SLXP01000011">
    <property type="protein sequence ID" value="TCP39568.1"/>
    <property type="molecule type" value="Genomic_DNA"/>
</dbReference>
<protein>
    <recommendedName>
        <fullName evidence="4">Dolichyl-phosphate-mannose-protein mannosyltransferase</fullName>
    </recommendedName>
</protein>
<comment type="caution">
    <text evidence="2">The sequence shown here is derived from an EMBL/GenBank/DDBJ whole genome shotgun (WGS) entry which is preliminary data.</text>
</comment>
<feature type="transmembrane region" description="Helical" evidence="1">
    <location>
        <begin position="181"/>
        <end position="210"/>
    </location>
</feature>
<accession>A0A4R2PWM2</accession>
<evidence type="ECO:0000313" key="2">
    <source>
        <dbReference type="EMBL" id="TCP39568.1"/>
    </source>
</evidence>
<keyword evidence="1" id="KW-1133">Transmembrane helix</keyword>
<reference evidence="2 3" key="1">
    <citation type="submission" date="2019-03" db="EMBL/GenBank/DDBJ databases">
        <title>Genomic Encyclopedia of Type Strains, Phase IV (KMG-IV): sequencing the most valuable type-strain genomes for metagenomic binning, comparative biology and taxonomic classification.</title>
        <authorList>
            <person name="Goeker M."/>
        </authorList>
    </citation>
    <scope>NUCLEOTIDE SEQUENCE [LARGE SCALE GENOMIC DNA]</scope>
    <source>
        <strain evidence="2 3">DSM 18063</strain>
    </source>
</reference>
<feature type="transmembrane region" description="Helical" evidence="1">
    <location>
        <begin position="297"/>
        <end position="316"/>
    </location>
</feature>